<proteinExistence type="predicted"/>
<evidence type="ECO:0000313" key="2">
    <source>
        <dbReference type="Proteomes" id="UP000612899"/>
    </source>
</evidence>
<comment type="caution">
    <text evidence="1">The sequence shown here is derived from an EMBL/GenBank/DDBJ whole genome shotgun (WGS) entry which is preliminary data.</text>
</comment>
<evidence type="ECO:0000313" key="1">
    <source>
        <dbReference type="EMBL" id="GIH08487.1"/>
    </source>
</evidence>
<dbReference type="EMBL" id="BONY01000050">
    <property type="protein sequence ID" value="GIH08487.1"/>
    <property type="molecule type" value="Genomic_DNA"/>
</dbReference>
<accession>A0A8J3VJI4</accession>
<dbReference type="Proteomes" id="UP000612899">
    <property type="component" value="Unassembled WGS sequence"/>
</dbReference>
<dbReference type="AlphaFoldDB" id="A0A8J3VJI4"/>
<reference evidence="1" key="1">
    <citation type="submission" date="2021-01" db="EMBL/GenBank/DDBJ databases">
        <title>Whole genome shotgun sequence of Rhizocola hellebori NBRC 109834.</title>
        <authorList>
            <person name="Komaki H."/>
            <person name="Tamura T."/>
        </authorList>
    </citation>
    <scope>NUCLEOTIDE SEQUENCE</scope>
    <source>
        <strain evidence="1">NBRC 109834</strain>
    </source>
</reference>
<gene>
    <name evidence="1" type="ORF">Rhe02_65540</name>
</gene>
<keyword evidence="2" id="KW-1185">Reference proteome</keyword>
<sequence>MGIQPSAGLDLENVPPVIKSCKTNGILLTGAPTYLEVSCRSLPIKAALNQMCRLIIAKHANPRQGTLGILAALPRLWVHMARPQVSCSVED</sequence>
<protein>
    <submittedName>
        <fullName evidence="1">Uncharacterized protein</fullName>
    </submittedName>
</protein>
<name>A0A8J3VJI4_9ACTN</name>
<organism evidence="1 2">
    <name type="scientific">Rhizocola hellebori</name>
    <dbReference type="NCBI Taxonomy" id="1392758"/>
    <lineage>
        <taxon>Bacteria</taxon>
        <taxon>Bacillati</taxon>
        <taxon>Actinomycetota</taxon>
        <taxon>Actinomycetes</taxon>
        <taxon>Micromonosporales</taxon>
        <taxon>Micromonosporaceae</taxon>
        <taxon>Rhizocola</taxon>
    </lineage>
</organism>